<gene>
    <name evidence="3" type="ORF">LIER_00966</name>
</gene>
<name>A0AAV3NJ61_LITER</name>
<feature type="compositionally biased region" description="Polar residues" evidence="1">
    <location>
        <begin position="211"/>
        <end position="231"/>
    </location>
</feature>
<evidence type="ECO:0000313" key="4">
    <source>
        <dbReference type="Proteomes" id="UP001454036"/>
    </source>
</evidence>
<dbReference type="Proteomes" id="UP001454036">
    <property type="component" value="Unassembled WGS sequence"/>
</dbReference>
<dbReference type="CDD" id="cd06410">
    <property type="entry name" value="PB1_UP2"/>
    <property type="match status" value="1"/>
</dbReference>
<comment type="caution">
    <text evidence="3">The sequence shown here is derived from an EMBL/GenBank/DDBJ whole genome shotgun (WGS) entry which is preliminary data.</text>
</comment>
<feature type="region of interest" description="Disordered" evidence="1">
    <location>
        <begin position="199"/>
        <end position="231"/>
    </location>
</feature>
<dbReference type="Gene3D" id="3.10.20.90">
    <property type="entry name" value="Phosphatidylinositol 3-kinase Catalytic Subunit, Chain A, domain 1"/>
    <property type="match status" value="1"/>
</dbReference>
<dbReference type="AlphaFoldDB" id="A0AAV3NJ61"/>
<keyword evidence="4" id="KW-1185">Reference proteome</keyword>
<dbReference type="SUPFAM" id="SSF54277">
    <property type="entry name" value="CAD &amp; PB1 domains"/>
    <property type="match status" value="1"/>
</dbReference>
<protein>
    <recommendedName>
        <fullName evidence="2">PB1 domain-containing protein</fullName>
    </recommendedName>
</protein>
<feature type="region of interest" description="Disordered" evidence="1">
    <location>
        <begin position="314"/>
        <end position="345"/>
    </location>
</feature>
<evidence type="ECO:0000313" key="3">
    <source>
        <dbReference type="EMBL" id="GAA0139417.1"/>
    </source>
</evidence>
<dbReference type="PANTHER" id="PTHR31066">
    <property type="entry name" value="OS05G0427100 PROTEIN-RELATED"/>
    <property type="match status" value="1"/>
</dbReference>
<accession>A0AAV3NJ61</accession>
<sequence length="345" mass="38735">MTTGGTIVDEPVNCDSEISSQPGTPKTKVKFSCSYGGKIVLRPPNGHLKYVGGETRVISVPIDITFQDLMAKLTCIMNGEMILKYQIVPEELETLITVKTNEDLKLMFDECNSYENTGTSRLRTFLFPAKPALVDNGSMEPQSPIEQRYINAINGVGRPPTRYKQVMNTISVTNTGSPPTMSPPERCNSDFWNSEASLTNNHPSGKRGMQRVQSSPSLCNLGKQQGSPETSNFHHIYHKVRRQSSYKDHIPKSVIDPYRGGPLEKLMSVRYIDLSERERYQVEPSPQYIRFPSTNNRYHGGCTRFMQYDPYMRQDRAGSLPTSPQQSPLGSPPRKGWMTPPTGAY</sequence>
<organism evidence="3 4">
    <name type="scientific">Lithospermum erythrorhizon</name>
    <name type="common">Purple gromwell</name>
    <name type="synonym">Lithospermum officinale var. erythrorhizon</name>
    <dbReference type="NCBI Taxonomy" id="34254"/>
    <lineage>
        <taxon>Eukaryota</taxon>
        <taxon>Viridiplantae</taxon>
        <taxon>Streptophyta</taxon>
        <taxon>Embryophyta</taxon>
        <taxon>Tracheophyta</taxon>
        <taxon>Spermatophyta</taxon>
        <taxon>Magnoliopsida</taxon>
        <taxon>eudicotyledons</taxon>
        <taxon>Gunneridae</taxon>
        <taxon>Pentapetalae</taxon>
        <taxon>asterids</taxon>
        <taxon>lamiids</taxon>
        <taxon>Boraginales</taxon>
        <taxon>Boraginaceae</taxon>
        <taxon>Boraginoideae</taxon>
        <taxon>Lithospermeae</taxon>
        <taxon>Lithospermum</taxon>
    </lineage>
</organism>
<proteinExistence type="predicted"/>
<dbReference type="EMBL" id="BAABME010000086">
    <property type="protein sequence ID" value="GAA0139417.1"/>
    <property type="molecule type" value="Genomic_DNA"/>
</dbReference>
<feature type="compositionally biased region" description="Polar residues" evidence="1">
    <location>
        <begin position="320"/>
        <end position="329"/>
    </location>
</feature>
<reference evidence="3 4" key="1">
    <citation type="submission" date="2024-01" db="EMBL/GenBank/DDBJ databases">
        <title>The complete chloroplast genome sequence of Lithospermum erythrorhizon: insights into the phylogenetic relationship among Boraginaceae species and the maternal lineages of purple gromwells.</title>
        <authorList>
            <person name="Okada T."/>
            <person name="Watanabe K."/>
        </authorList>
    </citation>
    <scope>NUCLEOTIDE SEQUENCE [LARGE SCALE GENOMIC DNA]</scope>
</reference>
<dbReference type="InterPro" id="IPR053198">
    <property type="entry name" value="Gynoecium_Dev_Regulator"/>
</dbReference>
<dbReference type="SMART" id="SM00666">
    <property type="entry name" value="PB1"/>
    <property type="match status" value="1"/>
</dbReference>
<feature type="domain" description="PB1" evidence="2">
    <location>
        <begin position="43"/>
        <end position="129"/>
    </location>
</feature>
<dbReference type="InterPro" id="IPR000270">
    <property type="entry name" value="PB1_dom"/>
</dbReference>
<evidence type="ECO:0000256" key="1">
    <source>
        <dbReference type="SAM" id="MobiDB-lite"/>
    </source>
</evidence>
<dbReference type="Pfam" id="PF00564">
    <property type="entry name" value="PB1"/>
    <property type="match status" value="1"/>
</dbReference>
<dbReference type="PANTHER" id="PTHR31066:SF47">
    <property type="entry name" value="PB1 DOMAIN-CONTAINING PROTEIN"/>
    <property type="match status" value="1"/>
</dbReference>
<evidence type="ECO:0000259" key="2">
    <source>
        <dbReference type="SMART" id="SM00666"/>
    </source>
</evidence>